<dbReference type="InterPro" id="IPR002797">
    <property type="entry name" value="Polysacc_synth"/>
</dbReference>
<sequence length="516" mass="57114">MVREVNQLKIGSLLSYLQMILGAVVSLAFTPVMLRLLGRGEYGLYSTVTSAISMLSLLDLGFSSGYIRFYAQYREKGDQNGIARLNGFFLLLFSGLGLVALGCGLFLTSHAELVFSRGLTAEEYATARGLLRILSVNLSCMFPMRVFGNIISAKERFIFLRAVHLGRTVLSPLVMLPLLLMGYRSAAMVWVTLLFSLGTDLLFAWYVLRVLGEKFVFRGFERGAVRSLLLYTSFIAVNLIADQVNWNVDKVLLGRFRGTGEVAVYAVGYTLFQYYMMLSTSVSSVFTPRIHRIIRQTETDTAARRQALTELFTRVGRVQLLLLGLAATGVAFFGRAFILRWWAGPEYGGAYPVALILMLSATVDLIQNTGIEMQRAQNLHGFRSLVYGAMAVGNLVLSVFLCRRYGALGAVAGTAASMLLANGLAMNLYYHRRCGVDVLHFWRSVGRLCRGMMIPVFCGGALGWLVRDAGLGAYLGAIAVYTAIYGASMWHFGMDAYEKELFAGPVRRLRARKPIQ</sequence>
<dbReference type="AlphaFoldDB" id="A0A810PUH8"/>
<reference evidence="7" key="1">
    <citation type="submission" date="2020-09" db="EMBL/GenBank/DDBJ databases">
        <title>New species isolated from human feces.</title>
        <authorList>
            <person name="Kitahara M."/>
            <person name="Shigeno Y."/>
            <person name="Shime M."/>
            <person name="Matsumoto Y."/>
            <person name="Nakamura S."/>
            <person name="Motooka D."/>
            <person name="Fukuoka S."/>
            <person name="Nishikawa H."/>
            <person name="Benno Y."/>
        </authorList>
    </citation>
    <scope>NUCLEOTIDE SEQUENCE</scope>
    <source>
        <strain evidence="7">MM35</strain>
    </source>
</reference>
<proteinExistence type="predicted"/>
<keyword evidence="4 6" id="KW-1133">Transmembrane helix</keyword>
<feature type="transmembrane region" description="Helical" evidence="6">
    <location>
        <begin position="382"/>
        <end position="401"/>
    </location>
</feature>
<keyword evidence="2" id="KW-1003">Cell membrane</keyword>
<evidence type="ECO:0000313" key="7">
    <source>
        <dbReference type="EMBL" id="BCK77955.1"/>
    </source>
</evidence>
<gene>
    <name evidence="7" type="ORF">MM35RIKEN_01470</name>
</gene>
<feature type="transmembrane region" description="Helical" evidence="6">
    <location>
        <begin position="472"/>
        <end position="492"/>
    </location>
</feature>
<feature type="transmembrane region" description="Helical" evidence="6">
    <location>
        <begin position="320"/>
        <end position="343"/>
    </location>
</feature>
<dbReference type="InterPro" id="IPR050833">
    <property type="entry name" value="Poly_Biosynth_Transport"/>
</dbReference>
<dbReference type="Pfam" id="PF01943">
    <property type="entry name" value="Polysacc_synt"/>
    <property type="match status" value="1"/>
</dbReference>
<feature type="transmembrane region" description="Helical" evidence="6">
    <location>
        <begin position="407"/>
        <end position="428"/>
    </location>
</feature>
<accession>A0A810PUH8</accession>
<evidence type="ECO:0000256" key="2">
    <source>
        <dbReference type="ARBA" id="ARBA00022475"/>
    </source>
</evidence>
<dbReference type="KEGG" id="vfa:MM35RIKEN_01470"/>
<dbReference type="Proteomes" id="UP000681343">
    <property type="component" value="Chromosome"/>
</dbReference>
<dbReference type="GO" id="GO:0005886">
    <property type="term" value="C:plasma membrane"/>
    <property type="evidence" value="ECO:0007669"/>
    <property type="project" value="UniProtKB-SubCell"/>
</dbReference>
<feature type="transmembrane region" description="Helical" evidence="6">
    <location>
        <begin position="159"/>
        <end position="181"/>
    </location>
</feature>
<evidence type="ECO:0000256" key="3">
    <source>
        <dbReference type="ARBA" id="ARBA00022692"/>
    </source>
</evidence>
<protein>
    <submittedName>
        <fullName evidence="7">Flippase</fullName>
    </submittedName>
</protein>
<evidence type="ECO:0000256" key="5">
    <source>
        <dbReference type="ARBA" id="ARBA00023136"/>
    </source>
</evidence>
<evidence type="ECO:0000256" key="6">
    <source>
        <dbReference type="SAM" id="Phobius"/>
    </source>
</evidence>
<feature type="transmembrane region" description="Helical" evidence="6">
    <location>
        <begin position="187"/>
        <end position="208"/>
    </location>
</feature>
<keyword evidence="3 6" id="KW-0812">Transmembrane</keyword>
<keyword evidence="5 6" id="KW-0472">Membrane</keyword>
<evidence type="ECO:0000256" key="1">
    <source>
        <dbReference type="ARBA" id="ARBA00004651"/>
    </source>
</evidence>
<feature type="transmembrane region" description="Helical" evidence="6">
    <location>
        <begin position="129"/>
        <end position="147"/>
    </location>
</feature>
<dbReference type="PANTHER" id="PTHR30250">
    <property type="entry name" value="PST FAMILY PREDICTED COLANIC ACID TRANSPORTER"/>
    <property type="match status" value="1"/>
</dbReference>
<feature type="transmembrane region" description="Helical" evidence="6">
    <location>
        <begin position="12"/>
        <end position="32"/>
    </location>
</feature>
<feature type="transmembrane region" description="Helical" evidence="6">
    <location>
        <begin position="448"/>
        <end position="466"/>
    </location>
</feature>
<comment type="subcellular location">
    <subcellularLocation>
        <location evidence="1">Cell membrane</location>
        <topology evidence="1">Multi-pass membrane protein</topology>
    </subcellularLocation>
</comment>
<feature type="transmembrane region" description="Helical" evidence="6">
    <location>
        <begin position="88"/>
        <end position="109"/>
    </location>
</feature>
<feature type="transmembrane region" description="Helical" evidence="6">
    <location>
        <begin position="266"/>
        <end position="286"/>
    </location>
</feature>
<feature type="transmembrane region" description="Helical" evidence="6">
    <location>
        <begin position="228"/>
        <end position="246"/>
    </location>
</feature>
<evidence type="ECO:0000313" key="8">
    <source>
        <dbReference type="Proteomes" id="UP000681343"/>
    </source>
</evidence>
<dbReference type="RefSeq" id="WP_212818444.1">
    <property type="nucleotide sequence ID" value="NZ_AP023415.1"/>
</dbReference>
<dbReference type="EMBL" id="AP023415">
    <property type="protein sequence ID" value="BCK77955.1"/>
    <property type="molecule type" value="Genomic_DNA"/>
</dbReference>
<evidence type="ECO:0000256" key="4">
    <source>
        <dbReference type="ARBA" id="ARBA00022989"/>
    </source>
</evidence>
<feature type="transmembrane region" description="Helical" evidence="6">
    <location>
        <begin position="44"/>
        <end position="67"/>
    </location>
</feature>
<dbReference type="PANTHER" id="PTHR30250:SF26">
    <property type="entry name" value="PSMA PROTEIN"/>
    <property type="match status" value="1"/>
</dbReference>
<name>A0A810PUH8_9FIRM</name>
<feature type="transmembrane region" description="Helical" evidence="6">
    <location>
        <begin position="349"/>
        <end position="370"/>
    </location>
</feature>
<organism evidence="7 8">
    <name type="scientific">Vescimonas fastidiosa</name>
    <dbReference type="NCBI Taxonomy" id="2714353"/>
    <lineage>
        <taxon>Bacteria</taxon>
        <taxon>Bacillati</taxon>
        <taxon>Bacillota</taxon>
        <taxon>Clostridia</taxon>
        <taxon>Eubacteriales</taxon>
        <taxon>Oscillospiraceae</taxon>
        <taxon>Vescimonas</taxon>
    </lineage>
</organism>
<keyword evidence="8" id="KW-1185">Reference proteome</keyword>